<dbReference type="EMBL" id="CCYD01002939">
    <property type="protein sequence ID" value="CEG48437.1"/>
    <property type="molecule type" value="Genomic_DNA"/>
</dbReference>
<dbReference type="RefSeq" id="XP_036263453.1">
    <property type="nucleotide sequence ID" value="XM_036407208.1"/>
</dbReference>
<sequence>MRALEESDFGTVTRHGPLKAVQKSSEIYDSFTVQSYTNEDGKNCRTKVDIKVTQYVKKIVQQQLTI</sequence>
<dbReference type="Proteomes" id="UP000054928">
    <property type="component" value="Unassembled WGS sequence"/>
</dbReference>
<proteinExistence type="predicted"/>
<reference evidence="2" key="1">
    <citation type="submission" date="2014-09" db="EMBL/GenBank/DDBJ databases">
        <authorList>
            <person name="Sharma Rahul"/>
            <person name="Thines Marco"/>
        </authorList>
    </citation>
    <scope>NUCLEOTIDE SEQUENCE [LARGE SCALE GENOMIC DNA]</scope>
</reference>
<dbReference type="GeneID" id="59052931"/>
<keyword evidence="2" id="KW-1185">Reference proteome</keyword>
<protein>
    <submittedName>
        <fullName evidence="1">Uncharacterized protein</fullName>
    </submittedName>
</protein>
<dbReference type="AlphaFoldDB" id="A0A0P1B1X2"/>
<evidence type="ECO:0000313" key="2">
    <source>
        <dbReference type="Proteomes" id="UP000054928"/>
    </source>
</evidence>
<organism evidence="1 2">
    <name type="scientific">Plasmopara halstedii</name>
    <name type="common">Downy mildew of sunflower</name>
    <dbReference type="NCBI Taxonomy" id="4781"/>
    <lineage>
        <taxon>Eukaryota</taxon>
        <taxon>Sar</taxon>
        <taxon>Stramenopiles</taxon>
        <taxon>Oomycota</taxon>
        <taxon>Peronosporomycetes</taxon>
        <taxon>Peronosporales</taxon>
        <taxon>Peronosporaceae</taxon>
        <taxon>Plasmopara</taxon>
    </lineage>
</organism>
<name>A0A0P1B1X2_PLAHL</name>
<evidence type="ECO:0000313" key="1">
    <source>
        <dbReference type="EMBL" id="CEG48437.1"/>
    </source>
</evidence>
<accession>A0A0P1B1X2</accession>